<accession>A0A1L7WEQ4</accession>
<dbReference type="OrthoDB" id="2910287at2759"/>
<feature type="chain" id="PRO_5012159782" evidence="1">
    <location>
        <begin position="20"/>
        <end position="111"/>
    </location>
</feature>
<name>A0A1L7WEQ4_9HELO</name>
<gene>
    <name evidence="2" type="ORF">PAC_01132</name>
</gene>
<dbReference type="Proteomes" id="UP000184330">
    <property type="component" value="Unassembled WGS sequence"/>
</dbReference>
<dbReference type="EMBL" id="FJOG01000001">
    <property type="protein sequence ID" value="CZR51257.1"/>
    <property type="molecule type" value="Genomic_DNA"/>
</dbReference>
<evidence type="ECO:0000313" key="3">
    <source>
        <dbReference type="Proteomes" id="UP000184330"/>
    </source>
</evidence>
<keyword evidence="1" id="KW-0732">Signal</keyword>
<organism evidence="2 3">
    <name type="scientific">Phialocephala subalpina</name>
    <dbReference type="NCBI Taxonomy" id="576137"/>
    <lineage>
        <taxon>Eukaryota</taxon>
        <taxon>Fungi</taxon>
        <taxon>Dikarya</taxon>
        <taxon>Ascomycota</taxon>
        <taxon>Pezizomycotina</taxon>
        <taxon>Leotiomycetes</taxon>
        <taxon>Helotiales</taxon>
        <taxon>Mollisiaceae</taxon>
        <taxon>Phialocephala</taxon>
        <taxon>Phialocephala fortinii species complex</taxon>
    </lineage>
</organism>
<reference evidence="2 3" key="1">
    <citation type="submission" date="2016-03" db="EMBL/GenBank/DDBJ databases">
        <authorList>
            <person name="Ploux O."/>
        </authorList>
    </citation>
    <scope>NUCLEOTIDE SEQUENCE [LARGE SCALE GENOMIC DNA]</scope>
    <source>
        <strain evidence="2 3">UAMH 11012</strain>
    </source>
</reference>
<keyword evidence="3" id="KW-1185">Reference proteome</keyword>
<evidence type="ECO:0000256" key="1">
    <source>
        <dbReference type="SAM" id="SignalP"/>
    </source>
</evidence>
<feature type="signal peptide" evidence="1">
    <location>
        <begin position="1"/>
        <end position="19"/>
    </location>
</feature>
<evidence type="ECO:0000313" key="2">
    <source>
        <dbReference type="EMBL" id="CZR51257.1"/>
    </source>
</evidence>
<proteinExistence type="predicted"/>
<dbReference type="AlphaFoldDB" id="A0A1L7WEQ4"/>
<protein>
    <submittedName>
        <fullName evidence="2">Uncharacterized protein</fullName>
    </submittedName>
</protein>
<sequence length="111" mass="12181">MFPIAILLTIALLFNPALALPAVNSADQTSAPLSYPTSPLGYMNFSDYATLMETRDLSKRQPGGVFITTDINWGGTTGYAKQPFDLCIQLNDPWYISPLSSSLRLQSLNLH</sequence>